<evidence type="ECO:0000313" key="2">
    <source>
        <dbReference type="EMBL" id="MBE1611610.1"/>
    </source>
</evidence>
<feature type="coiled-coil region" evidence="1">
    <location>
        <begin position="206"/>
        <end position="247"/>
    </location>
</feature>
<proteinExistence type="predicted"/>
<protein>
    <submittedName>
        <fullName evidence="2">Uncharacterized protein</fullName>
    </submittedName>
</protein>
<name>A0A927RGW2_9ACTN</name>
<organism evidence="2 3">
    <name type="scientific">Actinopolymorpha pittospori</name>
    <dbReference type="NCBI Taxonomy" id="648752"/>
    <lineage>
        <taxon>Bacteria</taxon>
        <taxon>Bacillati</taxon>
        <taxon>Actinomycetota</taxon>
        <taxon>Actinomycetes</taxon>
        <taxon>Propionibacteriales</taxon>
        <taxon>Actinopolymorphaceae</taxon>
        <taxon>Actinopolymorpha</taxon>
    </lineage>
</organism>
<dbReference type="RefSeq" id="WP_192754791.1">
    <property type="nucleotide sequence ID" value="NZ_BAABJL010000210.1"/>
</dbReference>
<evidence type="ECO:0000256" key="1">
    <source>
        <dbReference type="SAM" id="Coils"/>
    </source>
</evidence>
<dbReference type="AlphaFoldDB" id="A0A927RGW2"/>
<dbReference type="EMBL" id="JADBEM010000001">
    <property type="protein sequence ID" value="MBE1611610.1"/>
    <property type="molecule type" value="Genomic_DNA"/>
</dbReference>
<reference evidence="2" key="1">
    <citation type="submission" date="2020-10" db="EMBL/GenBank/DDBJ databases">
        <title>Sequencing the genomes of 1000 actinobacteria strains.</title>
        <authorList>
            <person name="Klenk H.-P."/>
        </authorList>
    </citation>
    <scope>NUCLEOTIDE SEQUENCE</scope>
    <source>
        <strain evidence="2">DSM 45354</strain>
    </source>
</reference>
<keyword evidence="3" id="KW-1185">Reference proteome</keyword>
<evidence type="ECO:0000313" key="3">
    <source>
        <dbReference type="Proteomes" id="UP000638648"/>
    </source>
</evidence>
<dbReference type="Proteomes" id="UP000638648">
    <property type="component" value="Unassembled WGS sequence"/>
</dbReference>
<gene>
    <name evidence="2" type="ORF">HEB94_008458</name>
</gene>
<accession>A0A927RGW2</accession>
<sequence>MPQSAPRSVDLVEATPEWSGSDLLVLTTGSAPSGLALPFQRASVAILTARPSDNATNPPAGEAGDEAAATTYDTVVVDGPALGPALSVTALSRARTQVRPGGNVVVLPAETTLADTSATSTSSPLAATDPTDPVDLSGLVWVGVATLDGRLCAVLRADRAGSGSDILGRLETMARTLEVTGRRRAESQETSADARFDSETALLGHLTRLTRELAAETAARTSAEQKYASLERQHRTLERQHSRLKASKLGALTLRYWQLRTGVRRRLERRGAR</sequence>
<keyword evidence="1" id="KW-0175">Coiled coil</keyword>
<comment type="caution">
    <text evidence="2">The sequence shown here is derived from an EMBL/GenBank/DDBJ whole genome shotgun (WGS) entry which is preliminary data.</text>
</comment>